<evidence type="ECO:0000313" key="8">
    <source>
        <dbReference type="EMBL" id="GAA5528769.1"/>
    </source>
</evidence>
<evidence type="ECO:0000256" key="5">
    <source>
        <dbReference type="ARBA" id="ARBA00023136"/>
    </source>
</evidence>
<evidence type="ECO:0000256" key="4">
    <source>
        <dbReference type="ARBA" id="ARBA00022989"/>
    </source>
</evidence>
<evidence type="ECO:0000256" key="2">
    <source>
        <dbReference type="ARBA" id="ARBA00022475"/>
    </source>
</evidence>
<reference evidence="8 9" key="1">
    <citation type="submission" date="2024-02" db="EMBL/GenBank/DDBJ databases">
        <title>Herpetosiphon gulosus NBRC 112829.</title>
        <authorList>
            <person name="Ichikawa N."/>
            <person name="Katano-Makiyama Y."/>
            <person name="Hidaka K."/>
        </authorList>
    </citation>
    <scope>NUCLEOTIDE SEQUENCE [LARGE SCALE GENOMIC DNA]</scope>
    <source>
        <strain evidence="8 9">NBRC 112829</strain>
    </source>
</reference>
<comment type="subcellular location">
    <subcellularLocation>
        <location evidence="1 6">Cell membrane</location>
        <topology evidence="1 6">Multi-pass membrane protein</topology>
    </subcellularLocation>
</comment>
<keyword evidence="4 6" id="KW-1133">Transmembrane helix</keyword>
<evidence type="ECO:0000256" key="6">
    <source>
        <dbReference type="RuleBase" id="RU366058"/>
    </source>
</evidence>
<evidence type="ECO:0000313" key="9">
    <source>
        <dbReference type="Proteomes" id="UP001428290"/>
    </source>
</evidence>
<feature type="transmembrane region" description="Helical" evidence="6">
    <location>
        <begin position="204"/>
        <end position="226"/>
    </location>
</feature>
<dbReference type="Proteomes" id="UP001428290">
    <property type="component" value="Unassembled WGS sequence"/>
</dbReference>
<dbReference type="Pfam" id="PF09335">
    <property type="entry name" value="VTT_dom"/>
    <property type="match status" value="1"/>
</dbReference>
<dbReference type="InterPro" id="IPR015414">
    <property type="entry name" value="TMEM64"/>
</dbReference>
<dbReference type="EMBL" id="BAABRU010000008">
    <property type="protein sequence ID" value="GAA5528769.1"/>
    <property type="molecule type" value="Genomic_DNA"/>
</dbReference>
<dbReference type="InterPro" id="IPR032816">
    <property type="entry name" value="VTT_dom"/>
</dbReference>
<dbReference type="PANTHER" id="PTHR12677:SF59">
    <property type="entry name" value="GOLGI APPARATUS MEMBRANE PROTEIN TVP38-RELATED"/>
    <property type="match status" value="1"/>
</dbReference>
<keyword evidence="9" id="KW-1185">Reference proteome</keyword>
<keyword evidence="5 6" id="KW-0472">Membrane</keyword>
<comment type="similarity">
    <text evidence="6">Belongs to the TVP38/TMEM64 family.</text>
</comment>
<gene>
    <name evidence="8" type="primary">ydjZ</name>
    <name evidence="8" type="ORF">Hgul01_02571</name>
</gene>
<proteinExistence type="inferred from homology"/>
<organism evidence="8 9">
    <name type="scientific">Herpetosiphon gulosus</name>
    <dbReference type="NCBI Taxonomy" id="1973496"/>
    <lineage>
        <taxon>Bacteria</taxon>
        <taxon>Bacillati</taxon>
        <taxon>Chloroflexota</taxon>
        <taxon>Chloroflexia</taxon>
        <taxon>Herpetosiphonales</taxon>
        <taxon>Herpetosiphonaceae</taxon>
        <taxon>Herpetosiphon</taxon>
    </lineage>
</organism>
<feature type="transmembrane region" description="Helical" evidence="6">
    <location>
        <begin position="145"/>
        <end position="164"/>
    </location>
</feature>
<keyword evidence="3 6" id="KW-0812">Transmembrane</keyword>
<feature type="domain" description="VTT" evidence="7">
    <location>
        <begin position="76"/>
        <end position="191"/>
    </location>
</feature>
<sequence length="236" mass="26411">MTTSTSTSTKSFWQRHWQKLLAAGFWVLLVGGYLWYSWRNQLSPAAAVGQLIELLKSDIGVLIYIGVYLLRPLIFFPATFLTLAGGSVFGSVWGLIYTVIGANGSALVAYTIGRFFGQPEQNQNQTGIVNGYIERLRRNSFETIMLMRLIFLPYDLVNYLAGILRINWKQFLLATMLGSFPGTLTFVLFGASFEGDFANAEFSFNPWAFAGSVIIFMISIAISRWLKRREAAKPAA</sequence>
<feature type="transmembrane region" description="Helical" evidence="6">
    <location>
        <begin position="171"/>
        <end position="192"/>
    </location>
</feature>
<evidence type="ECO:0000256" key="3">
    <source>
        <dbReference type="ARBA" id="ARBA00022692"/>
    </source>
</evidence>
<feature type="transmembrane region" description="Helical" evidence="6">
    <location>
        <begin position="61"/>
        <end position="85"/>
    </location>
</feature>
<evidence type="ECO:0000259" key="7">
    <source>
        <dbReference type="Pfam" id="PF09335"/>
    </source>
</evidence>
<protein>
    <recommendedName>
        <fullName evidence="6">TVP38/TMEM64 family membrane protein</fullName>
    </recommendedName>
</protein>
<name>A0ABP9X0B6_9CHLR</name>
<feature type="transmembrane region" description="Helical" evidence="6">
    <location>
        <begin position="20"/>
        <end position="38"/>
    </location>
</feature>
<feature type="transmembrane region" description="Helical" evidence="6">
    <location>
        <begin position="92"/>
        <end position="112"/>
    </location>
</feature>
<dbReference type="RefSeq" id="WP_345722383.1">
    <property type="nucleotide sequence ID" value="NZ_BAABRU010000008.1"/>
</dbReference>
<comment type="caution">
    <text evidence="8">The sequence shown here is derived from an EMBL/GenBank/DDBJ whole genome shotgun (WGS) entry which is preliminary data.</text>
</comment>
<keyword evidence="2 6" id="KW-1003">Cell membrane</keyword>
<accession>A0ABP9X0B6</accession>
<dbReference type="PANTHER" id="PTHR12677">
    <property type="entry name" value="GOLGI APPARATUS MEMBRANE PROTEIN TVP38-RELATED"/>
    <property type="match status" value="1"/>
</dbReference>
<evidence type="ECO:0000256" key="1">
    <source>
        <dbReference type="ARBA" id="ARBA00004651"/>
    </source>
</evidence>